<protein>
    <recommendedName>
        <fullName evidence="3">PhoD-like phosphatase metallophosphatase domain-containing protein</fullName>
    </recommendedName>
</protein>
<dbReference type="PATRIC" id="fig|1304275.5.peg.477"/>
<accession>A0A084IQF0</accession>
<evidence type="ECO:0000313" key="2">
    <source>
        <dbReference type="Proteomes" id="UP000028302"/>
    </source>
</evidence>
<dbReference type="STRING" id="1304275.C41B8_02352"/>
<dbReference type="AlphaFoldDB" id="A0A084IQF0"/>
<organism evidence="1 2">
    <name type="scientific">Salinisphaera hydrothermalis (strain C41B8)</name>
    <dbReference type="NCBI Taxonomy" id="1304275"/>
    <lineage>
        <taxon>Bacteria</taxon>
        <taxon>Pseudomonadati</taxon>
        <taxon>Pseudomonadota</taxon>
        <taxon>Gammaproteobacteria</taxon>
        <taxon>Salinisphaerales</taxon>
        <taxon>Salinisphaeraceae</taxon>
        <taxon>Salinisphaera</taxon>
    </lineage>
</organism>
<evidence type="ECO:0008006" key="3">
    <source>
        <dbReference type="Google" id="ProtNLM"/>
    </source>
</evidence>
<comment type="caution">
    <text evidence="1">The sequence shown here is derived from an EMBL/GenBank/DDBJ whole genome shotgun (WGS) entry which is preliminary data.</text>
</comment>
<reference evidence="1 2" key="1">
    <citation type="submission" date="2013-03" db="EMBL/GenBank/DDBJ databases">
        <title>Salinisphaera hydrothermalis C41B8 Genome Sequencing.</title>
        <authorList>
            <person name="Li C."/>
            <person name="Lai Q."/>
            <person name="Shao Z."/>
        </authorList>
    </citation>
    <scope>NUCLEOTIDE SEQUENCE [LARGE SCALE GENOMIC DNA]</scope>
    <source>
        <strain evidence="1 2">C41B8</strain>
    </source>
</reference>
<dbReference type="InterPro" id="IPR029052">
    <property type="entry name" value="Metallo-depent_PP-like"/>
</dbReference>
<name>A0A084IQF0_SALHC</name>
<gene>
    <name evidence="1" type="ORF">C41B8_02352</name>
</gene>
<dbReference type="Proteomes" id="UP000028302">
    <property type="component" value="Unassembled WGS sequence"/>
</dbReference>
<dbReference type="PANTHER" id="PTHR37031:SF2">
    <property type="entry name" value="PHOD-LIKE PHOSPHATASE METALLOPHOSPHATASE DOMAIN-CONTAINING PROTEIN"/>
    <property type="match status" value="1"/>
</dbReference>
<proteinExistence type="predicted"/>
<evidence type="ECO:0000313" key="1">
    <source>
        <dbReference type="EMBL" id="KEZ78934.1"/>
    </source>
</evidence>
<keyword evidence="2" id="KW-1185">Reference proteome</keyword>
<dbReference type="EMBL" id="APNK01000002">
    <property type="protein sequence ID" value="KEZ78934.1"/>
    <property type="molecule type" value="Genomic_DNA"/>
</dbReference>
<sequence>MTSDRIALWLVTSRRVSLSLELFLANAEPTRIQLTDDDRTIAIGERAFVHLIDVDLIAARVAPLPFDVPIGYDLWCDGEPQSVAQIESGLCFDGEPHPRFVLRRRLTHLLHGSCRRPHHDSRDGMARAEAWLGQRRDDPDAWPSQLLLTGDQIYADDVAGPLLAAIHATIDRLGLWPETLEGATVADSAALYVSPHSYYERDQLLPKERANRALRDRFFGGTRKPVFTSACSGNHLITFAEMMAMYLLTWSDTLWRDLVVPPPALSDAHAERYRDEQRIIEAFVAELPAARRLLANVPTSMIFDDHDITDDWNLTAAWEDSAYGHPFSRRIIGNALMAYTLCQGWLNTPGVFAEHLAGPLSEFAADPTAAHQNRLIDALLGFDRWHYTLDTEPPILVLDTRMHRWRRTHKTGKPSGLMDWESLTAMQNELMDRSAAVIVSAAPVFGVKLIENVQRVFTWFGKPLMVDAENWMAHRGAAVAMLQILSHRRTPENFTILSGDVHYSFVYEVRLRHVRTHQRIWQIVSSGIKNEFPARLLRWFDRLNRWLYSPRSPLNWFTKRRRLRVSPRHPRTVGSHRRLVNQAGMGYVRFNEDGEPVAIVQLGADHQDTCFDETADLET</sequence>
<dbReference type="Gene3D" id="3.60.21.70">
    <property type="entry name" value="PhoD-like phosphatase"/>
    <property type="match status" value="1"/>
</dbReference>
<dbReference type="InterPro" id="IPR038607">
    <property type="entry name" value="PhoD-like_sf"/>
</dbReference>
<dbReference type="eggNOG" id="COG3540">
    <property type="taxonomic scope" value="Bacteria"/>
</dbReference>
<dbReference type="SUPFAM" id="SSF56300">
    <property type="entry name" value="Metallo-dependent phosphatases"/>
    <property type="match status" value="1"/>
</dbReference>
<dbReference type="PANTHER" id="PTHR37031">
    <property type="entry name" value="METALLOPHOSPHATASE BINDING DOMAIN PROTEIN"/>
    <property type="match status" value="1"/>
</dbReference>